<feature type="transmembrane region" description="Helical" evidence="1">
    <location>
        <begin position="57"/>
        <end position="77"/>
    </location>
</feature>
<dbReference type="EMBL" id="AP025592">
    <property type="protein sequence ID" value="BDG08848.1"/>
    <property type="molecule type" value="Genomic_DNA"/>
</dbReference>
<dbReference type="RefSeq" id="WP_248346121.1">
    <property type="nucleotide sequence ID" value="NZ_AP025592.1"/>
</dbReference>
<protein>
    <recommendedName>
        <fullName evidence="4">ResB-like domain-containing protein</fullName>
    </recommendedName>
</protein>
<keyword evidence="1" id="KW-1133">Transmembrane helix</keyword>
<dbReference type="InterPro" id="IPR023494">
    <property type="entry name" value="Cyt_c_bgen_Ccs1/CcsB/ResB"/>
</dbReference>
<proteinExistence type="predicted"/>
<evidence type="ECO:0008006" key="4">
    <source>
        <dbReference type="Google" id="ProtNLM"/>
    </source>
</evidence>
<feature type="transmembrane region" description="Helical" evidence="1">
    <location>
        <begin position="347"/>
        <end position="369"/>
    </location>
</feature>
<organism evidence="2 3">
    <name type="scientific">Anaeromyxobacter paludicola</name>
    <dbReference type="NCBI Taxonomy" id="2918171"/>
    <lineage>
        <taxon>Bacteria</taxon>
        <taxon>Pseudomonadati</taxon>
        <taxon>Myxococcota</taxon>
        <taxon>Myxococcia</taxon>
        <taxon>Myxococcales</taxon>
        <taxon>Cystobacterineae</taxon>
        <taxon>Anaeromyxobacteraceae</taxon>
        <taxon>Anaeromyxobacter</taxon>
    </lineage>
</organism>
<feature type="transmembrane region" description="Helical" evidence="1">
    <location>
        <begin position="124"/>
        <end position="145"/>
    </location>
</feature>
<keyword evidence="1" id="KW-0812">Transmembrane</keyword>
<reference evidence="3" key="1">
    <citation type="journal article" date="2022" name="Int. J. Syst. Evol. Microbiol.">
        <title>Anaeromyxobacter oryzae sp. nov., Anaeromyxobacter diazotrophicus sp. nov. and Anaeromyxobacter paludicola sp. nov., isolated from paddy soils.</title>
        <authorList>
            <person name="Itoh H."/>
            <person name="Xu Z."/>
            <person name="Mise K."/>
            <person name="Masuda Y."/>
            <person name="Ushijima N."/>
            <person name="Hayakawa C."/>
            <person name="Shiratori Y."/>
            <person name="Senoo K."/>
        </authorList>
    </citation>
    <scope>NUCLEOTIDE SEQUENCE [LARGE SCALE GENOMIC DNA]</scope>
    <source>
        <strain evidence="3">Red630</strain>
    </source>
</reference>
<dbReference type="Proteomes" id="UP001162734">
    <property type="component" value="Chromosome"/>
</dbReference>
<keyword evidence="1" id="KW-0472">Membrane</keyword>
<feature type="transmembrane region" description="Helical" evidence="1">
    <location>
        <begin position="12"/>
        <end position="32"/>
    </location>
</feature>
<evidence type="ECO:0000256" key="1">
    <source>
        <dbReference type="SAM" id="Phobius"/>
    </source>
</evidence>
<dbReference type="PANTHER" id="PTHR31566:SF0">
    <property type="entry name" value="CYTOCHROME C BIOGENESIS PROTEIN CCS1, CHLOROPLASTIC"/>
    <property type="match status" value="1"/>
</dbReference>
<dbReference type="PANTHER" id="PTHR31566">
    <property type="entry name" value="CYTOCHROME C BIOGENESIS PROTEIN CCS1, CHLOROPLASTIC"/>
    <property type="match status" value="1"/>
</dbReference>
<sequence length="404" mass="41956">MSVAGALRSPPFARATIVFLAIYTGLGAWLPWSHPGGPAAPGWARAAGLDAPFSSPLFLAGCAALFASTLACTWRMAGRIRKLRRGEEMPGAVALAPRPGVSLEAFLAARGFRGSSPLRTRLPAALWGGFVLHVGILSLMAGVLVQRACFDGGQFEVTAGGALRLDAPGALRGRQRGVLAPPAPPPIDVALELFDPSLHEVGYAPDRRSRVTARLPGTPDVTGVLDRARGLEVGGYRLYQATPTGLALGLAMPGGELRSVHLSGSGREQGATFVAPGGVEVRFAATSERPPGDPAGTGAVQLRVTSAAESRELRPGDSFRVGEGRARLAELTWWAGFTYARSPGTPAVLAGFALLFLGSALLVLPAGVARLGADGEPSLVFVAQGGADALRSDWDRWPDRPARG</sequence>
<accession>A0ABM7XAH1</accession>
<keyword evidence="3" id="KW-1185">Reference proteome</keyword>
<gene>
    <name evidence="2" type="ORF">AMPC_19610</name>
</gene>
<evidence type="ECO:0000313" key="2">
    <source>
        <dbReference type="EMBL" id="BDG08848.1"/>
    </source>
</evidence>
<name>A0ABM7XAH1_9BACT</name>
<evidence type="ECO:0000313" key="3">
    <source>
        <dbReference type="Proteomes" id="UP001162734"/>
    </source>
</evidence>